<dbReference type="OrthoDB" id="9759544at2"/>
<feature type="binding site" evidence="12">
    <location>
        <position position="376"/>
    </location>
    <ligand>
        <name>Zn(2+)</name>
        <dbReference type="ChEBI" id="CHEBI:29105"/>
        <label>2</label>
    </ligand>
</feature>
<dbReference type="Gene3D" id="3.40.50.300">
    <property type="entry name" value="P-loop containing nucleotide triphosphate hydrolases"/>
    <property type="match status" value="2"/>
</dbReference>
<dbReference type="Pfam" id="PF00270">
    <property type="entry name" value="DEAD"/>
    <property type="match status" value="1"/>
</dbReference>
<comment type="subunit">
    <text evidence="12">Component of the replication restart primosome.</text>
</comment>
<evidence type="ECO:0000256" key="3">
    <source>
        <dbReference type="ARBA" id="ARBA00022723"/>
    </source>
</evidence>
<feature type="binding site" evidence="12">
    <location>
        <position position="359"/>
    </location>
    <ligand>
        <name>Zn(2+)</name>
        <dbReference type="ChEBI" id="CHEBI:29105"/>
        <label>2</label>
    </ligand>
</feature>
<keyword evidence="1 12" id="KW-0639">Primosome</keyword>
<dbReference type="GO" id="GO:0005524">
    <property type="term" value="F:ATP binding"/>
    <property type="evidence" value="ECO:0007669"/>
    <property type="project" value="UniProtKB-UniRule"/>
</dbReference>
<comment type="similarity">
    <text evidence="12">Belongs to the helicase family. PriA subfamily.</text>
</comment>
<dbReference type="PROSITE" id="PS51192">
    <property type="entry name" value="HELICASE_ATP_BIND_1"/>
    <property type="match status" value="1"/>
</dbReference>
<keyword evidence="7 12" id="KW-0862">Zinc</keyword>
<evidence type="ECO:0000313" key="15">
    <source>
        <dbReference type="EMBL" id="AKC96073.1"/>
    </source>
</evidence>
<keyword evidence="8 12" id="KW-0067">ATP-binding</keyword>
<comment type="catalytic activity">
    <reaction evidence="12">
        <text>Couples ATP hydrolysis with the unwinding of duplex DNA by translocating in the 3'-5' direction.</text>
        <dbReference type="EC" id="5.6.2.4"/>
    </reaction>
</comment>
<dbReference type="GO" id="GO:0006270">
    <property type="term" value="P:DNA replication initiation"/>
    <property type="evidence" value="ECO:0007669"/>
    <property type="project" value="TreeGrafter"/>
</dbReference>
<protein>
    <recommendedName>
        <fullName evidence="12">Replication restart protein PriA</fullName>
    </recommendedName>
    <alternativeName>
        <fullName evidence="12">ATP-dependent DNA helicase PriA</fullName>
        <ecNumber evidence="12">5.6.2.4</ecNumber>
    </alternativeName>
    <alternativeName>
        <fullName evidence="12">DNA 3'-5' helicase PriA</fullName>
    </alternativeName>
</protein>
<dbReference type="Pfam" id="PF18074">
    <property type="entry name" value="PriA_C"/>
    <property type="match status" value="1"/>
</dbReference>
<feature type="domain" description="Helicase ATP-binding" evidence="13">
    <location>
        <begin position="124"/>
        <end position="290"/>
    </location>
</feature>
<dbReference type="PANTHER" id="PTHR30580">
    <property type="entry name" value="PRIMOSOMAL PROTEIN N"/>
    <property type="match status" value="1"/>
</dbReference>
<dbReference type="KEGG" id="sns:VC03_06295"/>
<feature type="binding site" evidence="12">
    <location>
        <position position="347"/>
    </location>
    <ligand>
        <name>Zn(2+)</name>
        <dbReference type="ChEBI" id="CHEBI:29105"/>
        <label>1</label>
    </ligand>
</feature>
<dbReference type="RefSeq" id="WP_046329177.1">
    <property type="nucleotide sequence ID" value="NZ_CP011280.1"/>
</dbReference>
<dbReference type="GO" id="GO:1990077">
    <property type="term" value="C:primosome complex"/>
    <property type="evidence" value="ECO:0007669"/>
    <property type="project" value="UniProtKB-UniRule"/>
</dbReference>
<dbReference type="GO" id="GO:0003677">
    <property type="term" value="F:DNA binding"/>
    <property type="evidence" value="ECO:0007669"/>
    <property type="project" value="UniProtKB-UniRule"/>
</dbReference>
<evidence type="ECO:0000256" key="10">
    <source>
        <dbReference type="ARBA" id="ARBA00023235"/>
    </source>
</evidence>
<evidence type="ECO:0000259" key="13">
    <source>
        <dbReference type="PROSITE" id="PS51192"/>
    </source>
</evidence>
<dbReference type="Gene3D" id="3.40.1440.60">
    <property type="entry name" value="PriA, 3(prime) DNA-binding domain"/>
    <property type="match status" value="1"/>
</dbReference>
<evidence type="ECO:0000256" key="12">
    <source>
        <dbReference type="HAMAP-Rule" id="MF_00983"/>
    </source>
</evidence>
<dbReference type="InterPro" id="IPR001650">
    <property type="entry name" value="Helicase_C-like"/>
</dbReference>
<evidence type="ECO:0000256" key="2">
    <source>
        <dbReference type="ARBA" id="ARBA00022705"/>
    </source>
</evidence>
<evidence type="ECO:0000313" key="16">
    <source>
        <dbReference type="Proteomes" id="UP000033103"/>
    </source>
</evidence>
<dbReference type="FunFam" id="3.40.50.300:FF:000489">
    <property type="entry name" value="Primosome assembly protein PriA"/>
    <property type="match status" value="1"/>
</dbReference>
<dbReference type="InterPro" id="IPR005259">
    <property type="entry name" value="PriA"/>
</dbReference>
<gene>
    <name evidence="12" type="primary">priA</name>
    <name evidence="15" type="ORF">VC03_06295</name>
</gene>
<sequence length="639" mass="74740">MYYNIQLKKMNMLFTYQSDEEIKLGTYCVVDYNNKKMEGIVVEKVNVLKKEFSIKNIEKVLDKRLDEKLFSLMQFIHNYYIEPYGNLLSIIEKPEKKEYKDIKENNTKIEEVHLSDEQQKVYLDIVNSSKTVHLINGVTGSGKTQIYIKLIQKALKEDGSAILLVPEITLTSQLKKNLEKALGQNIALWHSKLTKNAKIKYFNLIEEKKIRVILGARSAIFSNLSNLKYIIIDEEHESTYKQDEAPRYHVKNVAIKRALLENAKVVLGSATPSFETMYQVKNKDIEEHILKNRYNGAKLPEYIVKDISEEKDFLTDELIERINEKLKNKEQVILLLNRKAYSIILKCRDCKKNMECDICTFSLTYYKNNILKCNQCGKTYKMITRCKYCGSEKLEKKGTGTEKLEERLKEIFDEDRILRMDADSMTSKTKIDKAYQDFLNNKYDILIGTQILAKGFHFPNVTLVGILNADQMLSYPDYRAYERSYQLIAQASGRSGREGKKGQVFIQTYDKDSILINSIITNDYNLIYEEQMKLREKLGYPPYKKHIKILFTDTNENRLNKIASSCYQYILNKLGTYAKIYPVAKCMVYKASKRYRVNINILYDRKNDKVIKKIIRKLIENRNRIVTRILVDVDPNNML</sequence>
<keyword evidence="10 12" id="KW-0413">Isomerase</keyword>
<dbReference type="Pfam" id="PF00271">
    <property type="entry name" value="Helicase_C"/>
    <property type="match status" value="1"/>
</dbReference>
<feature type="binding site" evidence="12">
    <location>
        <position position="386"/>
    </location>
    <ligand>
        <name>Zn(2+)</name>
        <dbReference type="ChEBI" id="CHEBI:29105"/>
        <label>1</label>
    </ligand>
</feature>
<evidence type="ECO:0000256" key="6">
    <source>
        <dbReference type="ARBA" id="ARBA00022806"/>
    </source>
</evidence>
<keyword evidence="4 12" id="KW-0547">Nucleotide-binding</keyword>
<organism evidence="15 16">
    <name type="scientific">Sneathia vaginalis</name>
    <dbReference type="NCBI Taxonomy" id="187101"/>
    <lineage>
        <taxon>Bacteria</taxon>
        <taxon>Fusobacteriati</taxon>
        <taxon>Fusobacteriota</taxon>
        <taxon>Fusobacteriia</taxon>
        <taxon>Fusobacteriales</taxon>
        <taxon>Leptotrichiaceae</taxon>
        <taxon>Sneathia</taxon>
    </lineage>
</organism>
<evidence type="ECO:0000256" key="1">
    <source>
        <dbReference type="ARBA" id="ARBA00022515"/>
    </source>
</evidence>
<feature type="binding site" evidence="12">
    <location>
        <position position="373"/>
    </location>
    <ligand>
        <name>Zn(2+)</name>
        <dbReference type="ChEBI" id="CHEBI:29105"/>
        <label>2</label>
    </ligand>
</feature>
<comment type="catalytic activity">
    <reaction evidence="11 12">
        <text>ATP + H2O = ADP + phosphate + H(+)</text>
        <dbReference type="Rhea" id="RHEA:13065"/>
        <dbReference type="ChEBI" id="CHEBI:15377"/>
        <dbReference type="ChEBI" id="CHEBI:15378"/>
        <dbReference type="ChEBI" id="CHEBI:30616"/>
        <dbReference type="ChEBI" id="CHEBI:43474"/>
        <dbReference type="ChEBI" id="CHEBI:456216"/>
        <dbReference type="EC" id="5.6.2.4"/>
    </reaction>
</comment>
<dbReference type="SUPFAM" id="SSF52540">
    <property type="entry name" value="P-loop containing nucleoside triphosphate hydrolases"/>
    <property type="match status" value="1"/>
</dbReference>
<name>A0A0E3UV94_9FUSO</name>
<reference evidence="15 16" key="1">
    <citation type="journal article" date="2012" name="BMC Genomics">
        <title>Genomic sequence analysis and characterization of Sneathia amnii sp. nov.</title>
        <authorList>
            <consortium name="Vaginal Microbiome Consortium (additional members)"/>
            <person name="Harwich M.D.Jr."/>
            <person name="Serrano M.G."/>
            <person name="Fettweis J.M."/>
            <person name="Alves J.M."/>
            <person name="Reimers M.A."/>
            <person name="Buck G.A."/>
            <person name="Jefferson K.K."/>
        </authorList>
    </citation>
    <scope>NUCLEOTIDE SEQUENCE [LARGE SCALE GENOMIC DNA]</scope>
    <source>
        <strain evidence="15 16">SN35</strain>
    </source>
</reference>
<dbReference type="Proteomes" id="UP000033103">
    <property type="component" value="Chromosome"/>
</dbReference>
<dbReference type="InterPro" id="IPR027417">
    <property type="entry name" value="P-loop_NTPase"/>
</dbReference>
<dbReference type="GO" id="GO:0006310">
    <property type="term" value="P:DNA recombination"/>
    <property type="evidence" value="ECO:0007669"/>
    <property type="project" value="InterPro"/>
</dbReference>
<feature type="binding site" evidence="12">
    <location>
        <position position="389"/>
    </location>
    <ligand>
        <name>Zn(2+)</name>
        <dbReference type="ChEBI" id="CHEBI:29105"/>
        <label>1</label>
    </ligand>
</feature>
<dbReference type="EC" id="5.6.2.4" evidence="12"/>
<dbReference type="InterPro" id="IPR041222">
    <property type="entry name" value="PriA_3primeBD"/>
</dbReference>
<dbReference type="PANTHER" id="PTHR30580:SF0">
    <property type="entry name" value="PRIMOSOMAL PROTEIN N"/>
    <property type="match status" value="1"/>
</dbReference>
<keyword evidence="6 12" id="KW-0347">Helicase</keyword>
<evidence type="ECO:0000256" key="4">
    <source>
        <dbReference type="ARBA" id="ARBA00022741"/>
    </source>
</evidence>
<keyword evidence="16" id="KW-1185">Reference proteome</keyword>
<comment type="function">
    <text evidence="12">Initiates the restart of stalled replication forks, which reloads the replicative helicase on sites other than the origin of replication. Recognizes and binds to abandoned replication forks and remodels them to uncover a helicase loading site. Promotes assembly of the primosome at these replication forks.</text>
</comment>
<dbReference type="Pfam" id="PF17764">
    <property type="entry name" value="PriA_3primeBD"/>
    <property type="match status" value="1"/>
</dbReference>
<keyword evidence="5 12" id="KW-0378">Hydrolase</keyword>
<feature type="domain" description="Helicase C-terminal" evidence="14">
    <location>
        <begin position="365"/>
        <end position="540"/>
    </location>
</feature>
<evidence type="ECO:0000256" key="7">
    <source>
        <dbReference type="ARBA" id="ARBA00022833"/>
    </source>
</evidence>
<keyword evidence="2 12" id="KW-0235">DNA replication</keyword>
<keyword evidence="3 12" id="KW-0479">Metal-binding</keyword>
<dbReference type="InterPro" id="IPR041236">
    <property type="entry name" value="PriA_C"/>
</dbReference>
<feature type="binding site" evidence="12">
    <location>
        <position position="356"/>
    </location>
    <ligand>
        <name>Zn(2+)</name>
        <dbReference type="ChEBI" id="CHEBI:29105"/>
        <label>2</label>
    </ligand>
</feature>
<dbReference type="PROSITE" id="PS51194">
    <property type="entry name" value="HELICASE_CTER"/>
    <property type="match status" value="1"/>
</dbReference>
<dbReference type="GO" id="GO:0006302">
    <property type="term" value="P:double-strand break repair"/>
    <property type="evidence" value="ECO:0007669"/>
    <property type="project" value="InterPro"/>
</dbReference>
<evidence type="ECO:0000259" key="14">
    <source>
        <dbReference type="PROSITE" id="PS51194"/>
    </source>
</evidence>
<dbReference type="GO" id="GO:0008270">
    <property type="term" value="F:zinc ion binding"/>
    <property type="evidence" value="ECO:0007669"/>
    <property type="project" value="UniProtKB-UniRule"/>
</dbReference>
<dbReference type="GO" id="GO:0016887">
    <property type="term" value="F:ATP hydrolysis activity"/>
    <property type="evidence" value="ECO:0007669"/>
    <property type="project" value="RHEA"/>
</dbReference>
<dbReference type="AlphaFoldDB" id="A0A0E3UV94"/>
<evidence type="ECO:0000256" key="11">
    <source>
        <dbReference type="ARBA" id="ARBA00048988"/>
    </source>
</evidence>
<dbReference type="SMART" id="SM00490">
    <property type="entry name" value="HELICc"/>
    <property type="match status" value="1"/>
</dbReference>
<feature type="binding site" evidence="12">
    <location>
        <position position="350"/>
    </location>
    <ligand>
        <name>Zn(2+)</name>
        <dbReference type="ChEBI" id="CHEBI:29105"/>
        <label>1</label>
    </ligand>
</feature>
<evidence type="ECO:0000256" key="5">
    <source>
        <dbReference type="ARBA" id="ARBA00022801"/>
    </source>
</evidence>
<dbReference type="NCBIfam" id="TIGR00595">
    <property type="entry name" value="priA"/>
    <property type="match status" value="1"/>
</dbReference>
<dbReference type="GO" id="GO:0006269">
    <property type="term" value="P:DNA replication, synthesis of primer"/>
    <property type="evidence" value="ECO:0007669"/>
    <property type="project" value="UniProtKB-KW"/>
</dbReference>
<comment type="cofactor">
    <cofactor evidence="12">
        <name>Zn(2+)</name>
        <dbReference type="ChEBI" id="CHEBI:29105"/>
    </cofactor>
    <text evidence="12">Binds 2 zinc ions per subunit.</text>
</comment>
<dbReference type="InterPro" id="IPR011545">
    <property type="entry name" value="DEAD/DEAH_box_helicase_dom"/>
</dbReference>
<dbReference type="STRING" id="187101.VC03_06295"/>
<accession>A0A0E3UV94</accession>
<dbReference type="HAMAP" id="MF_00983">
    <property type="entry name" value="PriA"/>
    <property type="match status" value="1"/>
</dbReference>
<dbReference type="SMART" id="SM00487">
    <property type="entry name" value="DEXDc"/>
    <property type="match status" value="1"/>
</dbReference>
<dbReference type="InterPro" id="IPR042115">
    <property type="entry name" value="PriA_3primeBD_sf"/>
</dbReference>
<proteinExistence type="inferred from homology"/>
<evidence type="ECO:0000256" key="8">
    <source>
        <dbReference type="ARBA" id="ARBA00022840"/>
    </source>
</evidence>
<evidence type="ECO:0000256" key="9">
    <source>
        <dbReference type="ARBA" id="ARBA00023125"/>
    </source>
</evidence>
<dbReference type="EMBL" id="CP011280">
    <property type="protein sequence ID" value="AKC96073.1"/>
    <property type="molecule type" value="Genomic_DNA"/>
</dbReference>
<dbReference type="PATRIC" id="fig|1069640.6.peg.1250"/>
<dbReference type="InterPro" id="IPR014001">
    <property type="entry name" value="Helicase_ATP-bd"/>
</dbReference>
<keyword evidence="9 12" id="KW-0238">DNA-binding</keyword>
<dbReference type="HOGENOM" id="CLU_013353_3_1_0"/>
<dbReference type="GO" id="GO:0043138">
    <property type="term" value="F:3'-5' DNA helicase activity"/>
    <property type="evidence" value="ECO:0007669"/>
    <property type="project" value="UniProtKB-EC"/>
</dbReference>